<evidence type="ECO:0000256" key="7">
    <source>
        <dbReference type="ARBA" id="ARBA00023172"/>
    </source>
</evidence>
<keyword evidence="3" id="KW-0815">Transposition</keyword>
<dbReference type="AlphaFoldDB" id="A0A1H6ZEB5"/>
<evidence type="ECO:0000259" key="10">
    <source>
        <dbReference type="Pfam" id="PF12323"/>
    </source>
</evidence>
<keyword evidence="4" id="KW-0479">Metal-binding</keyword>
<evidence type="ECO:0000256" key="4">
    <source>
        <dbReference type="ARBA" id="ARBA00022723"/>
    </source>
</evidence>
<keyword evidence="7" id="KW-0233">DNA recombination</keyword>
<evidence type="ECO:0000256" key="5">
    <source>
        <dbReference type="ARBA" id="ARBA00022833"/>
    </source>
</evidence>
<dbReference type="Pfam" id="PF12323">
    <property type="entry name" value="HTH_OrfB_IS605"/>
    <property type="match status" value="1"/>
</dbReference>
<dbReference type="STRING" id="170623.SAMN04244579_04618"/>
<feature type="domain" description="Probable transposase IS891/IS1136/IS1341" evidence="8">
    <location>
        <begin position="173"/>
        <end position="278"/>
    </location>
</feature>
<gene>
    <name evidence="11" type="ORF">SAMN04244579_04618</name>
</gene>
<evidence type="ECO:0000259" key="9">
    <source>
        <dbReference type="Pfam" id="PF07282"/>
    </source>
</evidence>
<dbReference type="PANTHER" id="PTHR30405:SF25">
    <property type="entry name" value="RNA-GUIDED DNA ENDONUCLEASE INSQ-RELATED"/>
    <property type="match status" value="1"/>
</dbReference>
<feature type="domain" description="Transposase putative helix-turn-helix" evidence="10">
    <location>
        <begin position="1"/>
        <end position="48"/>
    </location>
</feature>
<dbReference type="InterPro" id="IPR001959">
    <property type="entry name" value="Transposase"/>
</dbReference>
<dbReference type="InterPro" id="IPR051399">
    <property type="entry name" value="RNA-guided_DNA_endo/Transpos"/>
</dbReference>
<proteinExistence type="inferred from homology"/>
<evidence type="ECO:0000256" key="2">
    <source>
        <dbReference type="ARBA" id="ARBA00011044"/>
    </source>
</evidence>
<keyword evidence="5" id="KW-0862">Zinc</keyword>
<evidence type="ECO:0000259" key="8">
    <source>
        <dbReference type="Pfam" id="PF01385"/>
    </source>
</evidence>
<evidence type="ECO:0000256" key="3">
    <source>
        <dbReference type="ARBA" id="ARBA00022578"/>
    </source>
</evidence>
<dbReference type="InterPro" id="IPR021027">
    <property type="entry name" value="Transposase_put_HTH"/>
</dbReference>
<evidence type="ECO:0000313" key="11">
    <source>
        <dbReference type="EMBL" id="SEJ50464.1"/>
    </source>
</evidence>
<evidence type="ECO:0000256" key="1">
    <source>
        <dbReference type="ARBA" id="ARBA00008761"/>
    </source>
</evidence>
<dbReference type="InterPro" id="IPR010095">
    <property type="entry name" value="Cas12f1-like_TNB"/>
</dbReference>
<reference evidence="11 12" key="1">
    <citation type="submission" date="2016-10" db="EMBL/GenBank/DDBJ databases">
        <authorList>
            <person name="de Groot N.N."/>
        </authorList>
    </citation>
    <scope>NUCLEOTIDE SEQUENCE [LARGE SCALE GENOMIC DNA]</scope>
    <source>
        <strain evidence="11 12">DSM 1041</strain>
    </source>
</reference>
<dbReference type="Proteomes" id="UP000199005">
    <property type="component" value="Unassembled WGS sequence"/>
</dbReference>
<dbReference type="PANTHER" id="PTHR30405">
    <property type="entry name" value="TRANSPOSASE"/>
    <property type="match status" value="1"/>
</dbReference>
<keyword evidence="6" id="KW-0238">DNA-binding</keyword>
<name>A0A1H6ZEB5_9GAMM</name>
<accession>A0A1H6ZEB5</accession>
<feature type="domain" description="Cas12f1-like TNB" evidence="9">
    <location>
        <begin position="305"/>
        <end position="371"/>
    </location>
</feature>
<dbReference type="NCBIfam" id="NF040570">
    <property type="entry name" value="guided_TnpB"/>
    <property type="match status" value="1"/>
</dbReference>
<evidence type="ECO:0000256" key="6">
    <source>
        <dbReference type="ARBA" id="ARBA00023125"/>
    </source>
</evidence>
<dbReference type="Pfam" id="PF07282">
    <property type="entry name" value="Cas12f1-like_TNB"/>
    <property type="match status" value="1"/>
</dbReference>
<dbReference type="RefSeq" id="WP_090903113.1">
    <property type="nucleotide sequence ID" value="NZ_FNYO01000136.1"/>
</dbReference>
<dbReference type="GO" id="GO:0046872">
    <property type="term" value="F:metal ion binding"/>
    <property type="evidence" value="ECO:0007669"/>
    <property type="project" value="UniProtKB-KW"/>
</dbReference>
<dbReference type="Pfam" id="PF01385">
    <property type="entry name" value="OrfB_IS605"/>
    <property type="match status" value="1"/>
</dbReference>
<protein>
    <submittedName>
        <fullName evidence="11">Putative transposase</fullName>
    </submittedName>
</protein>
<comment type="similarity">
    <text evidence="1">In the C-terminal section; belongs to the transposase 35 family.</text>
</comment>
<dbReference type="GO" id="GO:0003677">
    <property type="term" value="F:DNA binding"/>
    <property type="evidence" value="ECO:0007669"/>
    <property type="project" value="UniProtKB-KW"/>
</dbReference>
<dbReference type="GO" id="GO:0032196">
    <property type="term" value="P:transposition"/>
    <property type="evidence" value="ECO:0007669"/>
    <property type="project" value="UniProtKB-KW"/>
</dbReference>
<dbReference type="GO" id="GO:0006310">
    <property type="term" value="P:DNA recombination"/>
    <property type="evidence" value="ECO:0007669"/>
    <property type="project" value="UniProtKB-KW"/>
</dbReference>
<comment type="similarity">
    <text evidence="2">In the N-terminal section; belongs to the transposase 2 family.</text>
</comment>
<dbReference type="EMBL" id="FNYO01000136">
    <property type="protein sequence ID" value="SEJ50464.1"/>
    <property type="molecule type" value="Genomic_DNA"/>
</dbReference>
<sequence length="403" mass="45387">MQRLQAFKYELMPTGEQQRQMRRFAGSCRFAFNQALALQQANREAGGKYIGYVAMAKHLTAWRNSAETAWLKEAPVHPLQQALKDLEKAYKNFFEKRAEFPRFKRKGQSDRFRYPDPKQIKFDQASSRLFLPKLGWLRYRNSREALGELRNVTISLSGGKWFVSIQTRREVEIPVPHGGAVGIDMGVARFATLSDGTYYTPLNSFKRHEAALCKAQQAMSRKTQFSNNWKKAKARVQRIHARIGNARRDYLHKTSTAISQNHAMVCVEDLQVRNMSRSAAGTTETPGKNVRAKSGLNKSILDQGWFEFRRQLDYKLAWNGGHLIAVPPRNTSRTCPVCGHVSAENRRTQERFACVECGFEGNADVVGAINVLRAGHARLACEVSGAVRPPAAGTRRGESALVG</sequence>
<organism evidence="11 12">
    <name type="scientific">Azotobacter beijerinckii</name>
    <dbReference type="NCBI Taxonomy" id="170623"/>
    <lineage>
        <taxon>Bacteria</taxon>
        <taxon>Pseudomonadati</taxon>
        <taxon>Pseudomonadota</taxon>
        <taxon>Gammaproteobacteria</taxon>
        <taxon>Pseudomonadales</taxon>
        <taxon>Pseudomonadaceae</taxon>
        <taxon>Azotobacter</taxon>
    </lineage>
</organism>
<evidence type="ECO:0000313" key="12">
    <source>
        <dbReference type="Proteomes" id="UP000199005"/>
    </source>
</evidence>